<sequence>MAASSSRRHQSSQGFRRLSRQSPATNVSSYPRERGLYPIQRAHMAVTCACSIRVDRSVDDYVREIGGIEGRLVSKPSYSTRALAPWNTAPVGDGHTGSPVRASLFGLATALAPVAGVYRDREMASDPRSCPLLSSKWDKNPNRRLMSTCANTTFSQAHQEARRHSLPLTICV</sequence>
<dbReference type="AlphaFoldDB" id="A0A8G0L8C7"/>
<dbReference type="EMBL" id="CP075864">
    <property type="protein sequence ID" value="QYS94910.1"/>
    <property type="molecule type" value="Genomic_DNA"/>
</dbReference>
<accession>A0A8G0L8C7</accession>
<reference evidence="2 3" key="1">
    <citation type="journal article" date="2021" name="BMC Genomics">
        <title>Telomere-to-telomere genome assembly of asparaginase-producing Trichoderma simmonsii.</title>
        <authorList>
            <person name="Chung D."/>
            <person name="Kwon Y.M."/>
            <person name="Yang Y."/>
        </authorList>
    </citation>
    <scope>NUCLEOTIDE SEQUENCE [LARGE SCALE GENOMIC DNA]</scope>
    <source>
        <strain evidence="2 3">GH-Sj1</strain>
    </source>
</reference>
<evidence type="ECO:0000313" key="3">
    <source>
        <dbReference type="Proteomes" id="UP000826661"/>
    </source>
</evidence>
<name>A0A8G0L8C7_9HYPO</name>
<proteinExistence type="predicted"/>
<feature type="compositionally biased region" description="Basic residues" evidence="1">
    <location>
        <begin position="1"/>
        <end position="10"/>
    </location>
</feature>
<feature type="region of interest" description="Disordered" evidence="1">
    <location>
        <begin position="1"/>
        <end position="31"/>
    </location>
</feature>
<evidence type="ECO:0000256" key="1">
    <source>
        <dbReference type="SAM" id="MobiDB-lite"/>
    </source>
</evidence>
<organism evidence="2 3">
    <name type="scientific">Trichoderma simmonsii</name>
    <dbReference type="NCBI Taxonomy" id="1491479"/>
    <lineage>
        <taxon>Eukaryota</taxon>
        <taxon>Fungi</taxon>
        <taxon>Dikarya</taxon>
        <taxon>Ascomycota</taxon>
        <taxon>Pezizomycotina</taxon>
        <taxon>Sordariomycetes</taxon>
        <taxon>Hypocreomycetidae</taxon>
        <taxon>Hypocreales</taxon>
        <taxon>Hypocreaceae</taxon>
        <taxon>Trichoderma</taxon>
    </lineage>
</organism>
<feature type="compositionally biased region" description="Polar residues" evidence="1">
    <location>
        <begin position="20"/>
        <end position="29"/>
    </location>
</feature>
<dbReference type="Proteomes" id="UP000826661">
    <property type="component" value="Chromosome I"/>
</dbReference>
<gene>
    <name evidence="2" type="ORF">H0G86_002228</name>
</gene>
<protein>
    <submittedName>
        <fullName evidence="2">Uncharacterized protein</fullName>
    </submittedName>
</protein>
<evidence type="ECO:0000313" key="2">
    <source>
        <dbReference type="EMBL" id="QYS94910.1"/>
    </source>
</evidence>
<keyword evidence="3" id="KW-1185">Reference proteome</keyword>